<feature type="domain" description="EGF-like" evidence="15">
    <location>
        <begin position="1063"/>
        <end position="1103"/>
    </location>
</feature>
<evidence type="ECO:0000256" key="3">
    <source>
        <dbReference type="ARBA" id="ARBA00022723"/>
    </source>
</evidence>
<keyword evidence="6 12" id="KW-0378">Hydrolase</keyword>
<feature type="domain" description="EGF-like" evidence="15">
    <location>
        <begin position="630"/>
        <end position="669"/>
    </location>
</feature>
<organism evidence="18 19">
    <name type="scientific">Pinctada imbricata</name>
    <name type="common">Atlantic pearl-oyster</name>
    <name type="synonym">Pinctada martensii</name>
    <dbReference type="NCBI Taxonomy" id="66713"/>
    <lineage>
        <taxon>Eukaryota</taxon>
        <taxon>Metazoa</taxon>
        <taxon>Spiralia</taxon>
        <taxon>Lophotrochozoa</taxon>
        <taxon>Mollusca</taxon>
        <taxon>Bivalvia</taxon>
        <taxon>Autobranchia</taxon>
        <taxon>Pteriomorphia</taxon>
        <taxon>Pterioida</taxon>
        <taxon>Pterioidea</taxon>
        <taxon>Pteriidae</taxon>
        <taxon>Pinctada</taxon>
    </lineage>
</organism>
<feature type="disulfide bond" evidence="11">
    <location>
        <begin position="554"/>
        <end position="571"/>
    </location>
</feature>
<evidence type="ECO:0000256" key="9">
    <source>
        <dbReference type="ARBA" id="ARBA00023157"/>
    </source>
</evidence>
<feature type="domain" description="MAM" evidence="16">
    <location>
        <begin position="267"/>
        <end position="463"/>
    </location>
</feature>
<dbReference type="GO" id="GO:0016020">
    <property type="term" value="C:membrane"/>
    <property type="evidence" value="ECO:0007669"/>
    <property type="project" value="InterPro"/>
</dbReference>
<feature type="disulfide bond" evidence="11">
    <location>
        <begin position="227"/>
        <end position="237"/>
    </location>
</feature>
<feature type="disulfide bond" evidence="11">
    <location>
        <begin position="792"/>
        <end position="801"/>
    </location>
</feature>
<name>A0AA88Y1H3_PINIB</name>
<feature type="domain" description="Peptidase M12A" evidence="17">
    <location>
        <begin position="1"/>
        <end position="100"/>
    </location>
</feature>
<dbReference type="FunFam" id="2.10.25.10:FF:000066">
    <property type="entry name" value="FAT atypical cadherin 4"/>
    <property type="match status" value="2"/>
</dbReference>
<feature type="domain" description="EGF-like" evidence="15">
    <location>
        <begin position="1227"/>
        <end position="1263"/>
    </location>
</feature>
<dbReference type="Pfam" id="PF00629">
    <property type="entry name" value="MAM"/>
    <property type="match status" value="3"/>
</dbReference>
<feature type="domain" description="EGF-like" evidence="15">
    <location>
        <begin position="675"/>
        <end position="714"/>
    </location>
</feature>
<feature type="region of interest" description="Disordered" evidence="13">
    <location>
        <begin position="465"/>
        <end position="490"/>
    </location>
</feature>
<keyword evidence="19" id="KW-1185">Reference proteome</keyword>
<protein>
    <recommendedName>
        <fullName evidence="12">Metalloendopeptidase</fullName>
        <ecNumber evidence="12">3.4.24.-</ecNumber>
    </recommendedName>
</protein>
<feature type="domain" description="EGF-like" evidence="15">
    <location>
        <begin position="933"/>
        <end position="972"/>
    </location>
</feature>
<dbReference type="FunFam" id="2.10.25.10:FF:000173">
    <property type="entry name" value="Neurogenic locus notch protein 2"/>
    <property type="match status" value="1"/>
</dbReference>
<dbReference type="Gene3D" id="2.10.25.10">
    <property type="entry name" value="Laminin"/>
    <property type="match status" value="17"/>
</dbReference>
<feature type="disulfide bond" evidence="11">
    <location>
        <begin position="1050"/>
        <end position="1059"/>
    </location>
</feature>
<feature type="disulfide bond" evidence="11">
    <location>
        <begin position="509"/>
        <end position="526"/>
    </location>
</feature>
<feature type="disulfide bond" evidence="11">
    <location>
        <begin position="747"/>
        <end position="756"/>
    </location>
</feature>
<evidence type="ECO:0000259" key="15">
    <source>
        <dbReference type="PROSITE" id="PS50026"/>
    </source>
</evidence>
<dbReference type="PANTHER" id="PTHR24033">
    <property type="entry name" value="EGF-LIKE DOMAIN-CONTAINING PROTEIN"/>
    <property type="match status" value="1"/>
</dbReference>
<keyword evidence="2 12" id="KW-0645">Protease</keyword>
<evidence type="ECO:0000256" key="2">
    <source>
        <dbReference type="ARBA" id="ARBA00022670"/>
    </source>
</evidence>
<dbReference type="PROSITE" id="PS01186">
    <property type="entry name" value="EGF_2"/>
    <property type="match status" value="10"/>
</dbReference>
<keyword evidence="10" id="KW-0325">Glycoprotein</keyword>
<dbReference type="Gene3D" id="2.60.120.290">
    <property type="entry name" value="Spermadhesin, CUB domain"/>
    <property type="match status" value="1"/>
</dbReference>
<feature type="disulfide bond" evidence="11">
    <location>
        <begin position="835"/>
        <end position="844"/>
    </location>
</feature>
<dbReference type="SUPFAM" id="SSF57196">
    <property type="entry name" value="EGF/Laminin"/>
    <property type="match status" value="16"/>
</dbReference>
<dbReference type="InterPro" id="IPR035914">
    <property type="entry name" value="Sperma_CUB_dom_sf"/>
</dbReference>
<feature type="domain" description="EGF-like" evidence="15">
    <location>
        <begin position="545"/>
        <end position="583"/>
    </location>
</feature>
<feature type="disulfide bond" evidence="11">
    <location>
        <begin position="919"/>
        <end position="928"/>
    </location>
</feature>
<feature type="disulfide bond" evidence="11">
    <location>
        <begin position="1093"/>
        <end position="1102"/>
    </location>
</feature>
<dbReference type="SUPFAM" id="SSF49854">
    <property type="entry name" value="Spermadhesin, CUB domain"/>
    <property type="match status" value="1"/>
</dbReference>
<dbReference type="PANTHER" id="PTHR24033:SF151">
    <property type="entry name" value="NOTCH 2"/>
    <property type="match status" value="1"/>
</dbReference>
<keyword evidence="4" id="KW-0732">Signal</keyword>
<feature type="domain" description="EGF-like" evidence="15">
    <location>
        <begin position="976"/>
        <end position="1016"/>
    </location>
</feature>
<feature type="domain" description="EGF-like" evidence="15">
    <location>
        <begin position="849"/>
        <end position="886"/>
    </location>
</feature>
<evidence type="ECO:0000259" key="17">
    <source>
        <dbReference type="PROSITE" id="PS51864"/>
    </source>
</evidence>
<dbReference type="GO" id="GO:0006508">
    <property type="term" value="P:proteolysis"/>
    <property type="evidence" value="ECO:0007669"/>
    <property type="project" value="UniProtKB-KW"/>
</dbReference>
<dbReference type="PRINTS" id="PR00020">
    <property type="entry name" value="MAMDOMAIN"/>
</dbReference>
<comment type="caution">
    <text evidence="11">Lacks conserved residue(s) required for the propagation of feature annotation.</text>
</comment>
<feature type="domain" description="EGF-like" evidence="15">
    <location>
        <begin position="500"/>
        <end position="538"/>
    </location>
</feature>
<dbReference type="CDD" id="cd06263">
    <property type="entry name" value="MAM"/>
    <property type="match status" value="3"/>
</dbReference>
<feature type="disulfide bond" evidence="11">
    <location>
        <begin position="659"/>
        <end position="668"/>
    </location>
</feature>
<evidence type="ECO:0000313" key="19">
    <source>
        <dbReference type="Proteomes" id="UP001186944"/>
    </source>
</evidence>
<dbReference type="Gene3D" id="2.60.120.200">
    <property type="match status" value="3"/>
</dbReference>
<keyword evidence="5" id="KW-0677">Repeat</keyword>
<dbReference type="Gene3D" id="3.40.390.10">
    <property type="entry name" value="Collagenase (Catalytic Domain)"/>
    <property type="match status" value="1"/>
</dbReference>
<feature type="disulfide bond" evidence="11">
    <location>
        <begin position="704"/>
        <end position="713"/>
    </location>
</feature>
<feature type="domain" description="EGF-like" evidence="15">
    <location>
        <begin position="718"/>
        <end position="757"/>
    </location>
</feature>
<dbReference type="GO" id="GO:0005509">
    <property type="term" value="F:calcium ion binding"/>
    <property type="evidence" value="ECO:0007669"/>
    <property type="project" value="InterPro"/>
</dbReference>
<evidence type="ECO:0000256" key="5">
    <source>
        <dbReference type="ARBA" id="ARBA00022737"/>
    </source>
</evidence>
<dbReference type="SUPFAM" id="SSF49899">
    <property type="entry name" value="Concanavalin A-like lectins/glucanases"/>
    <property type="match status" value="3"/>
</dbReference>
<evidence type="ECO:0000256" key="4">
    <source>
        <dbReference type="ARBA" id="ARBA00022729"/>
    </source>
</evidence>
<feature type="domain" description="EGF-like" evidence="15">
    <location>
        <begin position="223"/>
        <end position="259"/>
    </location>
</feature>
<dbReference type="SUPFAM" id="SSF55486">
    <property type="entry name" value="Metalloproteases ('zincins'), catalytic domain"/>
    <property type="match status" value="1"/>
</dbReference>
<dbReference type="PROSITE" id="PS00022">
    <property type="entry name" value="EGF_1"/>
    <property type="match status" value="15"/>
</dbReference>
<evidence type="ECO:0000313" key="18">
    <source>
        <dbReference type="EMBL" id="KAK3087453.1"/>
    </source>
</evidence>
<dbReference type="PROSITE" id="PS50026">
    <property type="entry name" value="EGF_3"/>
    <property type="match status" value="17"/>
</dbReference>
<dbReference type="PROSITE" id="PS51864">
    <property type="entry name" value="ASTACIN"/>
    <property type="match status" value="1"/>
</dbReference>
<keyword evidence="8 12" id="KW-0482">Metalloprotease</keyword>
<evidence type="ECO:0000256" key="10">
    <source>
        <dbReference type="ARBA" id="ARBA00023180"/>
    </source>
</evidence>
<evidence type="ECO:0000256" key="12">
    <source>
        <dbReference type="RuleBase" id="RU361183"/>
    </source>
</evidence>
<feature type="disulfide bond" evidence="11">
    <location>
        <begin position="962"/>
        <end position="971"/>
    </location>
</feature>
<keyword evidence="9 11" id="KW-1015">Disulfide bond</keyword>
<reference evidence="18" key="1">
    <citation type="submission" date="2019-08" db="EMBL/GenBank/DDBJ databases">
        <title>The improved chromosome-level genome for the pearl oyster Pinctada fucata martensii using PacBio sequencing and Hi-C.</title>
        <authorList>
            <person name="Zheng Z."/>
        </authorList>
    </citation>
    <scope>NUCLEOTIDE SEQUENCE</scope>
    <source>
        <strain evidence="18">ZZ-2019</strain>
        <tissue evidence="18">Adductor muscle</tissue>
    </source>
</reference>
<dbReference type="InterPro" id="IPR000998">
    <property type="entry name" value="MAM_dom"/>
</dbReference>
<dbReference type="InterPro" id="IPR013320">
    <property type="entry name" value="ConA-like_dom_sf"/>
</dbReference>
<dbReference type="CDD" id="cd00041">
    <property type="entry name" value="CUB"/>
    <property type="match status" value="1"/>
</dbReference>
<proteinExistence type="predicted"/>
<feature type="compositionally biased region" description="Low complexity" evidence="13">
    <location>
        <begin position="472"/>
        <end position="490"/>
    </location>
</feature>
<evidence type="ECO:0000256" key="6">
    <source>
        <dbReference type="ARBA" id="ARBA00022801"/>
    </source>
</evidence>
<dbReference type="Pfam" id="PF00431">
    <property type="entry name" value="CUB"/>
    <property type="match status" value="1"/>
</dbReference>
<feature type="domain" description="CUB" evidence="14">
    <location>
        <begin position="102"/>
        <end position="223"/>
    </location>
</feature>
<keyword evidence="1 11" id="KW-0245">EGF-like domain</keyword>
<keyword evidence="7 12" id="KW-0862">Zinc</keyword>
<evidence type="ECO:0000256" key="13">
    <source>
        <dbReference type="SAM" id="MobiDB-lite"/>
    </source>
</evidence>
<feature type="domain" description="EGF-like" evidence="15">
    <location>
        <begin position="806"/>
        <end position="845"/>
    </location>
</feature>
<feature type="disulfide bond" evidence="11">
    <location>
        <begin position="249"/>
        <end position="258"/>
    </location>
</feature>
<dbReference type="CDD" id="cd00054">
    <property type="entry name" value="EGF_CA"/>
    <property type="match status" value="6"/>
</dbReference>
<feature type="domain" description="EGF-like" evidence="15">
    <location>
        <begin position="890"/>
        <end position="929"/>
    </location>
</feature>
<dbReference type="SMART" id="SM00179">
    <property type="entry name" value="EGF_CA"/>
    <property type="match status" value="10"/>
</dbReference>
<feature type="domain" description="MAM" evidence="16">
    <location>
        <begin position="1270"/>
        <end position="1400"/>
    </location>
</feature>
<feature type="domain" description="MAM" evidence="16">
    <location>
        <begin position="1146"/>
        <end position="1230"/>
    </location>
</feature>
<comment type="caution">
    <text evidence="18">The sequence shown here is derived from an EMBL/GenBank/DDBJ whole genome shotgun (WGS) entry which is preliminary data.</text>
</comment>
<dbReference type="SMART" id="SM00137">
    <property type="entry name" value="MAM"/>
    <property type="match status" value="2"/>
</dbReference>
<evidence type="ECO:0000259" key="16">
    <source>
        <dbReference type="PROSITE" id="PS50060"/>
    </source>
</evidence>
<dbReference type="EC" id="3.4.24.-" evidence="12"/>
<feature type="disulfide bond" evidence="11">
    <location>
        <begin position="1253"/>
        <end position="1262"/>
    </location>
</feature>
<feature type="disulfide bond" evidence="11">
    <location>
        <begin position="528"/>
        <end position="537"/>
    </location>
</feature>
<dbReference type="SMART" id="SM00181">
    <property type="entry name" value="EGF"/>
    <property type="match status" value="17"/>
</dbReference>
<dbReference type="InterPro" id="IPR000859">
    <property type="entry name" value="CUB_dom"/>
</dbReference>
<accession>A0AA88Y1H3</accession>
<evidence type="ECO:0000256" key="7">
    <source>
        <dbReference type="ARBA" id="ARBA00022833"/>
    </source>
</evidence>
<sequence>MCHAIGQMHEQSRSDRDNYVTMLWQNIRGGRGNNNMAKSSTLDNNPYDYESVLQYGLYSFSSNGRPSMELTDRRLDFLADSATGLMFYDVQDVIDAYQCTTCGRDQILVAPGLSATIQTPNYPNNYPLNIQCVWIVKAPVGMFVKMTIDDLNLSDNGNACYHWLEIQYNLLGQTGPRRCGVVKGITYRTTKDGNSNIMLLKFDSAFAADRPAGKGFKLSLQAVGPGCSTNPCMFGNCMEADGGSYTCNCDSGWQGRNCDTPDGSLTLTCGFEPGSVCFMDNMDGDDFDWTIHSGPTPSKNTGPSAAKDGINYLYTEMSSPQKDGDTARYETMVNLQETSDRCLGLWFYMYGSAVGTLNIYTYTASITSKQILWTKSKEQGQAWLQAAVTIPIIPGVKVYYIMPGFRIYYSHCIGSVDSGSRVTVGYIPAIPGVKIGFEMVGGPSWSADVAIDSVSLSPGPCTNIPPTPTMAPSTTKRSTTTRSTPSTTTCSTTPFVTTPIQDPCNSRPCFNGATCMSRPGSNTFWCQCAPMYTGLQCEISVTTISPDPCFSQPCLNNGTCNRSPGALTFWCTCSYPWTGPICETPIVPNGCYTHRCQNNATCYSDSTFPDGYYCACDIGWSGLYCQIPITTDPCIPNPCMNNGSCYSDPNSLTGSSCLCPPDWSGFYCEMPTTNTTHICNPNPCMNNGTCYTDPVSTVGFSCYCQSGWSGLYCEMPITTDPCIPNPCINNGSCYSDPNSLTGSSCLCPPDWSGFYCEMPTTNTTHVCNPNPCMNNGTCYTDPVSTVGFSCHCLPGWSGLYCEMPLNPGKCFSSACLNNGTCYDDPNSQNGHYCVCMHGWTGTYCEIPVTTGLCFSNACMNGGTCYDDPQNGYFCVCSHAWTGLYCEIPVTTGSCFSNACMNGGTCYDDSNSLNGYYCYCPHGWTGIHCEFPIAPVQCLSNTCMNNGTCFDDQNSLNGYYCHCTPGWTGFNCEIAVTTGLCFSNACLNNGTCYDDPNSPNGNYYCICTHAWTGSHCEIPMTPTDPCYYNPCVNNVTCRADATRANGFVCLCLPGWSGLYCELSQIGSCALHACMNNATCYNDTLYSPSGYYCSCTIGWSGSYCEIPMTTCQSNACMNNGTCYDDQYSITGYYCHCGPSWTGIHYYLCLHFMYSMYGSGMGELSVEQESADFPNPVFSMSGNQGEGWHQAVAELIPLKNSKLKIFGIRGTRYTSDIAIDDIHLDTGKCLCASNPCQSGGICTPDPGSTLGYYCSCPPEYTSADCSVLIDSNMHCGFEQDTCQFHQSTYDDFDWTRKSGRTRTSGTGPGRASNGEYYLYIESSNRKKGEKAILESYSKIMGSNCVVMEYHMFGKNVGELNISISNDTSGPIALWTRKGSLGNSWKTGAVQINSPTPYRVRILP</sequence>
<dbReference type="InterPro" id="IPR051830">
    <property type="entry name" value="NOTCH_homolog"/>
</dbReference>
<gene>
    <name evidence="18" type="ORF">FSP39_006069</name>
</gene>
<dbReference type="InterPro" id="IPR000742">
    <property type="entry name" value="EGF"/>
</dbReference>
<evidence type="ECO:0000256" key="8">
    <source>
        <dbReference type="ARBA" id="ARBA00023049"/>
    </source>
</evidence>
<dbReference type="InterPro" id="IPR001506">
    <property type="entry name" value="Peptidase_M12A"/>
</dbReference>
<keyword evidence="3 12" id="KW-0479">Metal-binding</keyword>
<dbReference type="PRINTS" id="PR00480">
    <property type="entry name" value="ASTACIN"/>
</dbReference>
<dbReference type="Pfam" id="PF00008">
    <property type="entry name" value="EGF"/>
    <property type="match status" value="8"/>
</dbReference>
<feature type="domain" description="EGF-like" evidence="15">
    <location>
        <begin position="587"/>
        <end position="626"/>
    </location>
</feature>
<feature type="domain" description="EGF-like" evidence="15">
    <location>
        <begin position="763"/>
        <end position="802"/>
    </location>
</feature>
<dbReference type="SMART" id="SM00042">
    <property type="entry name" value="CUB"/>
    <property type="match status" value="1"/>
</dbReference>
<feature type="domain" description="EGF-like" evidence="15">
    <location>
        <begin position="1105"/>
        <end position="1147"/>
    </location>
</feature>
<evidence type="ECO:0000256" key="1">
    <source>
        <dbReference type="ARBA" id="ARBA00022536"/>
    </source>
</evidence>
<dbReference type="Pfam" id="PF01400">
    <property type="entry name" value="Astacin"/>
    <property type="match status" value="1"/>
</dbReference>
<dbReference type="InterPro" id="IPR024079">
    <property type="entry name" value="MetalloPept_cat_dom_sf"/>
</dbReference>
<comment type="cofactor">
    <cofactor evidence="12">
        <name>Zn(2+)</name>
        <dbReference type="ChEBI" id="CHEBI:29105"/>
    </cofactor>
    <text evidence="12">Binds 1 zinc ion per subunit.</text>
</comment>
<feature type="domain" description="EGF-like" evidence="15">
    <location>
        <begin position="1021"/>
        <end position="1060"/>
    </location>
</feature>
<feature type="disulfide bond" evidence="11">
    <location>
        <begin position="876"/>
        <end position="885"/>
    </location>
</feature>
<dbReference type="PROSITE" id="PS50060">
    <property type="entry name" value="MAM_2"/>
    <property type="match status" value="3"/>
</dbReference>
<dbReference type="Proteomes" id="UP001186944">
    <property type="component" value="Unassembled WGS sequence"/>
</dbReference>
<dbReference type="EMBL" id="VSWD01000011">
    <property type="protein sequence ID" value="KAK3087453.1"/>
    <property type="molecule type" value="Genomic_DNA"/>
</dbReference>
<dbReference type="GO" id="GO:0004222">
    <property type="term" value="F:metalloendopeptidase activity"/>
    <property type="evidence" value="ECO:0007669"/>
    <property type="project" value="UniProtKB-UniRule"/>
</dbReference>
<evidence type="ECO:0000256" key="11">
    <source>
        <dbReference type="PROSITE-ProRule" id="PRU00076"/>
    </source>
</evidence>
<feature type="disulfide bond" evidence="11">
    <location>
        <begin position="616"/>
        <end position="625"/>
    </location>
</feature>
<evidence type="ECO:0000259" key="14">
    <source>
        <dbReference type="PROSITE" id="PS01180"/>
    </source>
</evidence>
<dbReference type="PROSITE" id="PS01180">
    <property type="entry name" value="CUB"/>
    <property type="match status" value="1"/>
</dbReference>
<feature type="disulfide bond" evidence="11">
    <location>
        <begin position="573"/>
        <end position="582"/>
    </location>
</feature>
<dbReference type="InterPro" id="IPR001881">
    <property type="entry name" value="EGF-like_Ca-bd_dom"/>
</dbReference>
<feature type="disulfide bond" evidence="11">
    <location>
        <begin position="1006"/>
        <end position="1015"/>
    </location>
</feature>